<dbReference type="InterPro" id="IPR039008">
    <property type="entry name" value="IF_rod_dom"/>
</dbReference>
<evidence type="ECO:0000313" key="6">
    <source>
        <dbReference type="EMBL" id="TKS85701.1"/>
    </source>
</evidence>
<feature type="compositionally biased region" description="Basic and acidic residues" evidence="4">
    <location>
        <begin position="784"/>
        <end position="793"/>
    </location>
</feature>
<keyword evidence="1" id="KW-0403">Intermediate filament</keyword>
<keyword evidence="7" id="KW-1185">Reference proteome</keyword>
<dbReference type="GO" id="GO:0030424">
    <property type="term" value="C:axon"/>
    <property type="evidence" value="ECO:0007669"/>
    <property type="project" value="TreeGrafter"/>
</dbReference>
<feature type="domain" description="IF rod" evidence="5">
    <location>
        <begin position="55"/>
        <end position="366"/>
    </location>
</feature>
<feature type="coiled-coil region" evidence="3">
    <location>
        <begin position="250"/>
        <end position="323"/>
    </location>
</feature>
<feature type="compositionally biased region" description="Acidic residues" evidence="4">
    <location>
        <begin position="423"/>
        <end position="432"/>
    </location>
</feature>
<evidence type="ECO:0000256" key="3">
    <source>
        <dbReference type="SAM" id="Coils"/>
    </source>
</evidence>
<dbReference type="Pfam" id="PF00038">
    <property type="entry name" value="Filament"/>
    <property type="match status" value="1"/>
</dbReference>
<evidence type="ECO:0000259" key="5">
    <source>
        <dbReference type="PROSITE" id="PS51842"/>
    </source>
</evidence>
<organism evidence="6 7">
    <name type="scientific">Collichthys lucidus</name>
    <name type="common">Big head croaker</name>
    <name type="synonym">Sciaena lucida</name>
    <dbReference type="NCBI Taxonomy" id="240159"/>
    <lineage>
        <taxon>Eukaryota</taxon>
        <taxon>Metazoa</taxon>
        <taxon>Chordata</taxon>
        <taxon>Craniata</taxon>
        <taxon>Vertebrata</taxon>
        <taxon>Euteleostomi</taxon>
        <taxon>Actinopterygii</taxon>
        <taxon>Neopterygii</taxon>
        <taxon>Teleostei</taxon>
        <taxon>Neoteleostei</taxon>
        <taxon>Acanthomorphata</taxon>
        <taxon>Eupercaria</taxon>
        <taxon>Sciaenidae</taxon>
        <taxon>Collichthys</taxon>
    </lineage>
</organism>
<gene>
    <name evidence="6" type="ORF">D9C73_019641</name>
</gene>
<feature type="coiled-coil region" evidence="3">
    <location>
        <begin position="73"/>
        <end position="156"/>
    </location>
</feature>
<dbReference type="SMART" id="SM01391">
    <property type="entry name" value="Filament"/>
    <property type="match status" value="1"/>
</dbReference>
<dbReference type="FunFam" id="1.20.5.170:FF:000002">
    <property type="entry name" value="Type I keratin KA11"/>
    <property type="match status" value="1"/>
</dbReference>
<keyword evidence="2 3" id="KW-0175">Coiled coil</keyword>
<dbReference type="SUPFAM" id="SSF64593">
    <property type="entry name" value="Intermediate filament protein, coiled coil region"/>
    <property type="match status" value="2"/>
</dbReference>
<feature type="compositionally biased region" description="Polar residues" evidence="4">
    <location>
        <begin position="605"/>
        <end position="621"/>
    </location>
</feature>
<feature type="compositionally biased region" description="Basic and acidic residues" evidence="4">
    <location>
        <begin position="513"/>
        <end position="522"/>
    </location>
</feature>
<dbReference type="PROSITE" id="PS51842">
    <property type="entry name" value="IF_ROD_2"/>
    <property type="match status" value="1"/>
</dbReference>
<feature type="compositionally biased region" description="Basic and acidic residues" evidence="4">
    <location>
        <begin position="562"/>
        <end position="594"/>
    </location>
</feature>
<dbReference type="STRING" id="240159.A0A4U5VDJ7"/>
<proteinExistence type="predicted"/>
<dbReference type="GO" id="GO:0005200">
    <property type="term" value="F:structural constituent of cytoskeleton"/>
    <property type="evidence" value="ECO:0007669"/>
    <property type="project" value="TreeGrafter"/>
</dbReference>
<dbReference type="GO" id="GO:0005882">
    <property type="term" value="C:intermediate filament"/>
    <property type="evidence" value="ECO:0007669"/>
    <property type="project" value="UniProtKB-KW"/>
</dbReference>
<dbReference type="PANTHER" id="PTHR45652:SF10">
    <property type="entry name" value="NEUROFILAMENT MEDIUM POLYPEPTIDE ISOFORM X1"/>
    <property type="match status" value="1"/>
</dbReference>
<dbReference type="Gene3D" id="1.20.5.170">
    <property type="match status" value="1"/>
</dbReference>
<evidence type="ECO:0000256" key="1">
    <source>
        <dbReference type="ARBA" id="ARBA00022754"/>
    </source>
</evidence>
<feature type="compositionally biased region" description="Basic and acidic residues" evidence="4">
    <location>
        <begin position="668"/>
        <end position="714"/>
    </location>
</feature>
<protein>
    <submittedName>
        <fullName evidence="6">Neurofilament medium polypeptide</fullName>
    </submittedName>
</protein>
<dbReference type="FunFam" id="1.20.5.1160:FF:000001">
    <property type="entry name" value="Keratin type II"/>
    <property type="match status" value="1"/>
</dbReference>
<evidence type="ECO:0000256" key="2">
    <source>
        <dbReference type="ARBA" id="ARBA00023054"/>
    </source>
</evidence>
<dbReference type="InterPro" id="IPR050405">
    <property type="entry name" value="Intermediate_filament"/>
</dbReference>
<feature type="region of interest" description="Disordered" evidence="4">
    <location>
        <begin position="647"/>
        <end position="793"/>
    </location>
</feature>
<dbReference type="GO" id="GO:0033693">
    <property type="term" value="P:neurofilament bundle assembly"/>
    <property type="evidence" value="ECO:0007669"/>
    <property type="project" value="TreeGrafter"/>
</dbReference>
<dbReference type="PANTHER" id="PTHR45652">
    <property type="entry name" value="GLIAL FIBRILLARY ACIDIC PROTEIN"/>
    <property type="match status" value="1"/>
</dbReference>
<evidence type="ECO:0000313" key="7">
    <source>
        <dbReference type="Proteomes" id="UP000298787"/>
    </source>
</evidence>
<dbReference type="GO" id="GO:0005737">
    <property type="term" value="C:cytoplasm"/>
    <property type="evidence" value="ECO:0007669"/>
    <property type="project" value="TreeGrafter"/>
</dbReference>
<dbReference type="Gene3D" id="1.20.5.1160">
    <property type="entry name" value="Vasodilator-stimulated phosphoprotein"/>
    <property type="match status" value="1"/>
</dbReference>
<accession>A0A4U5VDJ7</accession>
<feature type="compositionally biased region" description="Polar residues" evidence="4">
    <location>
        <begin position="466"/>
        <end position="476"/>
    </location>
</feature>
<dbReference type="Proteomes" id="UP000298787">
    <property type="component" value="Chromosome 17"/>
</dbReference>
<reference evidence="6 7" key="1">
    <citation type="submission" date="2019-01" db="EMBL/GenBank/DDBJ databases">
        <title>Genome Assembly of Collichthys lucidus.</title>
        <authorList>
            <person name="Cai M."/>
            <person name="Xiao S."/>
        </authorList>
    </citation>
    <scope>NUCLEOTIDE SEQUENCE [LARGE SCALE GENOMIC DNA]</scope>
    <source>
        <strain evidence="6">JT15FE1705JMU</strain>
        <tissue evidence="6">Muscle</tissue>
    </source>
</reference>
<name>A0A4U5VDJ7_COLLU</name>
<feature type="region of interest" description="Disordered" evidence="4">
    <location>
        <begin position="423"/>
        <end position="625"/>
    </location>
</feature>
<feature type="compositionally biased region" description="Basic and acidic residues" evidence="4">
    <location>
        <begin position="433"/>
        <end position="447"/>
    </location>
</feature>
<sequence>MSHGMDNTFSSAHRLIPDEYSQYKAKRSPLATSVVLRGTSTGMNLSNPSLGKFNEKELMHGLNDRLAGFIEKVHHLEYQNQLLEREIEEIRGKAKPASCLEKEYGPELRKLRQLVQDITNQKHQIEIEHANLEDDLSNLRRQHEREARSRSDAESNIVVLKKDISDAYQAKLKLDKKAQALVDEIHFLKRNHEAEVSEMFEQIQDAQVTVKAHEFGNPGVTAALRDIRAQLEGHAVSDLQQVGETFQSQFARLTEAAEIKREALKATQQEIQEYRRRLQAKNVELDCATGTKEALERQLHDVEDRHKEEMIHYQNTIKELENELINCKFDMSGYLREYQDLLNVKMALDVEIMSYRKLLCGEEARLSTMSETHISLPYIYHQSPIYTLPCLSRPGGPHRRAEPQYKFVEEIITETTREIEMSEFEETGSEETEVGKDEQECSKRDKEESEEETDNKDGGEEGGEQMSDSEQNQVESVESLVDDGSPGAVDEGENGQKSKEESEVTEAVDNDVDSGKDEDTKSKVLLSESLDMEENEQDQKVAECTEEEKEVVVPVVAVQKDLSSKTDDPKPEVPVEEELKKSDDGKTGDAEKDNLISAVKEPADETSSQVSKESDKTQALSSVDEVLTLVSDTGEKTTDFTAETKSALSVETAELSEKAQVSSGTTPKCEEKENSHTKPKEMSKSEAAKGEDKVAKSIEGAKHDSNNGQEKESSLKSNAKSPPEVEDQKPMSGDKPQAVQTESPKEKTAANAEIKQLHQGESESSQVQKLKVSEVSGKINDPQGKTEKVESEK</sequence>
<feature type="compositionally biased region" description="Acidic residues" evidence="4">
    <location>
        <begin position="503"/>
        <end position="512"/>
    </location>
</feature>
<dbReference type="Gene3D" id="1.20.5.500">
    <property type="entry name" value="Single helix bin"/>
    <property type="match status" value="1"/>
</dbReference>
<dbReference type="EMBL" id="CM014094">
    <property type="protein sequence ID" value="TKS85701.1"/>
    <property type="molecule type" value="Genomic_DNA"/>
</dbReference>
<dbReference type="GO" id="GO:0099160">
    <property type="term" value="C:postsynaptic intermediate filament cytoskeleton"/>
    <property type="evidence" value="ECO:0007669"/>
    <property type="project" value="TreeGrafter"/>
</dbReference>
<evidence type="ECO:0000256" key="4">
    <source>
        <dbReference type="SAM" id="MobiDB-lite"/>
    </source>
</evidence>
<dbReference type="AlphaFoldDB" id="A0A4U5VDJ7"/>